<dbReference type="Proteomes" id="UP000266206">
    <property type="component" value="Unassembled WGS sequence"/>
</dbReference>
<organism evidence="1 2">
    <name type="scientific">Neopusillimonas maritima</name>
    <dbReference type="NCBI Taxonomy" id="2026239"/>
    <lineage>
        <taxon>Bacteria</taxon>
        <taxon>Pseudomonadati</taxon>
        <taxon>Pseudomonadota</taxon>
        <taxon>Betaproteobacteria</taxon>
        <taxon>Burkholderiales</taxon>
        <taxon>Alcaligenaceae</taxon>
        <taxon>Neopusillimonas</taxon>
    </lineage>
</organism>
<dbReference type="InterPro" id="IPR056955">
    <property type="entry name" value="ORC-CDC6-like"/>
</dbReference>
<accession>A0A3A1YS65</accession>
<protein>
    <submittedName>
        <fullName evidence="1">Uncharacterized protein</fullName>
    </submittedName>
</protein>
<gene>
    <name evidence="1" type="ORF">CJP73_10725</name>
</gene>
<reference evidence="1 2" key="1">
    <citation type="submission" date="2017-08" db="EMBL/GenBank/DDBJ databases">
        <title>Pusillimonas indicus sp. nov., a member of the family Alcaligenaceae isolated from surface seawater.</title>
        <authorList>
            <person name="Li J."/>
        </authorList>
    </citation>
    <scope>NUCLEOTIDE SEQUENCE [LARGE SCALE GENOMIC DNA]</scope>
    <source>
        <strain evidence="1 2">L52-1-41</strain>
    </source>
</reference>
<evidence type="ECO:0000313" key="1">
    <source>
        <dbReference type="EMBL" id="RIY40336.1"/>
    </source>
</evidence>
<proteinExistence type="predicted"/>
<comment type="caution">
    <text evidence="1">The sequence shown here is derived from an EMBL/GenBank/DDBJ whole genome shotgun (WGS) entry which is preliminary data.</text>
</comment>
<name>A0A3A1YS65_9BURK</name>
<evidence type="ECO:0000313" key="2">
    <source>
        <dbReference type="Proteomes" id="UP000266206"/>
    </source>
</evidence>
<dbReference type="EMBL" id="NQYH01000009">
    <property type="protein sequence ID" value="RIY40336.1"/>
    <property type="molecule type" value="Genomic_DNA"/>
</dbReference>
<dbReference type="RefSeq" id="WP_119516418.1">
    <property type="nucleotide sequence ID" value="NZ_NQYH01000009.1"/>
</dbReference>
<dbReference type="AlphaFoldDB" id="A0A3A1YS65"/>
<dbReference type="Pfam" id="PF24389">
    <property type="entry name" value="ORC-CDC6-like"/>
    <property type="match status" value="1"/>
</dbReference>
<sequence length="652" mass="73790">MNKQIDASLLGRTRAEEHDADVWGDFFIPPYFDQLALTTATKSVYITGKRGCGKTMLLKYFDYHTAFSKRRDQIPRDEIDHVGIYWRVDTQFCSSLNSRGIQEGEWSVVFESYFGLVIAIELLHAVKAIAESAFQEFDETRLASLTFPSAADYLDGVPTGAGDLLPSLVALRRKFTTWVSNITAMKRPVLPPGRDFILALISDLRDLPELATLSLFVYVDEVENLAPYQRHVLNAFLKHSQRPLIVSFTSKEHPSDNQTSGPESINATHDYQLLDLDKFLAISTPTPFFAEVFLGNLDIAASLATSPLLEIVRSQDRLADRQKSAYQRDVIGRMRERFPETSDKEIATNALREASLKVILIRKINKALKDRASKLSADDFLFEGAAPEALVTVPALLNRETLTPEKVLAELRRFSADGTGSFETTWVHNNLFGAILELYRPFARECPLYSGFDTLVTMANNNLRNFLILCYKTLEVAELRDEPEAPYSVDIQCRAAYDASEQLIKEIRTFGRFGEQLRVFVLRLGSIFRALQASPAMSEPEQNQFTINSGARTLQEKEHEFIAEALRFGILVEKQETKSKSGVGLDIVDYQLNPIYAPYFQISYRRKRKLEISVEQFHMLIMGNETDYRELARGLARQLSDTDAVQLGLLLQ</sequence>
<dbReference type="OrthoDB" id="271711at2"/>